<keyword evidence="2" id="KW-1185">Reference proteome</keyword>
<dbReference type="Pfam" id="PF03140">
    <property type="entry name" value="DUF247"/>
    <property type="match status" value="1"/>
</dbReference>
<evidence type="ECO:0000313" key="2">
    <source>
        <dbReference type="Proteomes" id="UP001515500"/>
    </source>
</evidence>
<evidence type="ECO:0000313" key="3">
    <source>
        <dbReference type="RefSeq" id="XP_039140783.1"/>
    </source>
</evidence>
<evidence type="ECO:0000256" key="1">
    <source>
        <dbReference type="SAM" id="MobiDB-lite"/>
    </source>
</evidence>
<dbReference type="PANTHER" id="PTHR31170:SF25">
    <property type="entry name" value="BNAA09G04570D PROTEIN"/>
    <property type="match status" value="1"/>
</dbReference>
<dbReference type="AlphaFoldDB" id="A0AB40CLD6"/>
<sequence length="507" mass="58472">MGEPIPYPVPLNCALPVPAIARVMPTPSETAPSVEGQRSTGKTPMASTPSIEAQRSTRNTLIHSYNYITREHKVDMDEPSWINTVRTKLNEVRPRTHASRPWTIFKVPDNIRRNETKTYDPFIASIGPYHYHASQRGTTLAMQNHKWRCVRWLLSRHQSRQQATVLLDKCLLAMKALDVEVRSCYSEDVYYLDPHKLASIMLLDGCFIIRLLLKQVTQKAEKVIKHEEKEEEKDKKVEDEQNIELDVECEEEIEGPLIGMQWIWNLVLYDLLKLENQIPFFVIETLFDLLKTPADESIDLPKLALQLFSGFGLSSAATNTKSVHHLLHLFHQSLIPSGDHNQLYLAQTQTQMVNEWILNATKLRLAGIKFAKKNTASSFLDLSYKNGAIEIPQLFLYDYNNTYTLFRNLVGFEQCYPGAKSYISSYTNFMNCIIDGPKDVHLLELKGILINQLRPQDSVVKLFNQLCDHIQCSSDDNYLHDLLIEVKMYTESRWHKWTSGLMERLFQ</sequence>
<accession>A0AB40CLD6</accession>
<feature type="region of interest" description="Disordered" evidence="1">
    <location>
        <begin position="27"/>
        <end position="55"/>
    </location>
</feature>
<dbReference type="Proteomes" id="UP001515500">
    <property type="component" value="Chromosome 15"/>
</dbReference>
<organism evidence="2 3">
    <name type="scientific">Dioscorea cayennensis subsp. rotundata</name>
    <name type="common">White Guinea yam</name>
    <name type="synonym">Dioscorea rotundata</name>
    <dbReference type="NCBI Taxonomy" id="55577"/>
    <lineage>
        <taxon>Eukaryota</taxon>
        <taxon>Viridiplantae</taxon>
        <taxon>Streptophyta</taxon>
        <taxon>Embryophyta</taxon>
        <taxon>Tracheophyta</taxon>
        <taxon>Spermatophyta</taxon>
        <taxon>Magnoliopsida</taxon>
        <taxon>Liliopsida</taxon>
        <taxon>Dioscoreales</taxon>
        <taxon>Dioscoreaceae</taxon>
        <taxon>Dioscorea</taxon>
    </lineage>
</organism>
<protein>
    <submittedName>
        <fullName evidence="3">UPF0481 protein At3g47200-like</fullName>
    </submittedName>
</protein>
<proteinExistence type="predicted"/>
<dbReference type="PANTHER" id="PTHR31170">
    <property type="entry name" value="BNAC04G53230D PROTEIN"/>
    <property type="match status" value="1"/>
</dbReference>
<dbReference type="InterPro" id="IPR004158">
    <property type="entry name" value="DUF247_pln"/>
</dbReference>
<dbReference type="GeneID" id="120277971"/>
<dbReference type="RefSeq" id="XP_039140783.1">
    <property type="nucleotide sequence ID" value="XM_039284849.1"/>
</dbReference>
<gene>
    <name evidence="3" type="primary">LOC120277971</name>
</gene>
<reference evidence="3" key="1">
    <citation type="submission" date="2025-08" db="UniProtKB">
        <authorList>
            <consortium name="RefSeq"/>
        </authorList>
    </citation>
    <scope>IDENTIFICATION</scope>
</reference>
<name>A0AB40CLD6_DIOCR</name>